<dbReference type="SUPFAM" id="SSF48264">
    <property type="entry name" value="Cytochrome P450"/>
    <property type="match status" value="1"/>
</dbReference>
<dbReference type="Proteomes" id="UP000479190">
    <property type="component" value="Unassembled WGS sequence"/>
</dbReference>
<evidence type="ECO:0000256" key="5">
    <source>
        <dbReference type="ARBA" id="ARBA00022617"/>
    </source>
</evidence>
<dbReference type="Gene3D" id="1.10.630.10">
    <property type="entry name" value="Cytochrome P450"/>
    <property type="match status" value="1"/>
</dbReference>
<dbReference type="PANTHER" id="PTHR24292:SF54">
    <property type="entry name" value="CYP9F3-RELATED"/>
    <property type="match status" value="1"/>
</dbReference>
<comment type="cofactor">
    <cofactor evidence="1 13">
        <name>heme</name>
        <dbReference type="ChEBI" id="CHEBI:30413"/>
    </cofactor>
</comment>
<comment type="similarity">
    <text evidence="4">Belongs to the cytochrome P450 family.</text>
</comment>
<evidence type="ECO:0000313" key="16">
    <source>
        <dbReference type="EMBL" id="CAB0037137.1"/>
    </source>
</evidence>
<evidence type="ECO:0000256" key="11">
    <source>
        <dbReference type="ARBA" id="ARBA00023033"/>
    </source>
</evidence>
<evidence type="ECO:0000256" key="14">
    <source>
        <dbReference type="SAM" id="MobiDB-lite"/>
    </source>
</evidence>
<feature type="compositionally biased region" description="Basic and acidic residues" evidence="14">
    <location>
        <begin position="1461"/>
        <end position="1494"/>
    </location>
</feature>
<dbReference type="InterPro" id="IPR017972">
    <property type="entry name" value="Cyt_P450_CS"/>
</dbReference>
<dbReference type="InterPro" id="IPR040467">
    <property type="entry name" value="CCDC66_dom"/>
</dbReference>
<feature type="compositionally biased region" description="Basic and acidic residues" evidence="14">
    <location>
        <begin position="1064"/>
        <end position="1075"/>
    </location>
</feature>
<feature type="compositionally biased region" description="Polar residues" evidence="14">
    <location>
        <begin position="1341"/>
        <end position="1358"/>
    </location>
</feature>
<evidence type="ECO:0000256" key="12">
    <source>
        <dbReference type="ARBA" id="ARBA00023136"/>
    </source>
</evidence>
<feature type="compositionally biased region" description="Polar residues" evidence="14">
    <location>
        <begin position="1446"/>
        <end position="1456"/>
    </location>
</feature>
<keyword evidence="5 13" id="KW-0349">Heme</keyword>
<evidence type="ECO:0000256" key="1">
    <source>
        <dbReference type="ARBA" id="ARBA00001971"/>
    </source>
</evidence>
<dbReference type="Pfam" id="PF00067">
    <property type="entry name" value="p450"/>
    <property type="match status" value="1"/>
</dbReference>
<feature type="region of interest" description="Disordered" evidence="14">
    <location>
        <begin position="711"/>
        <end position="819"/>
    </location>
</feature>
<evidence type="ECO:0000256" key="2">
    <source>
        <dbReference type="ARBA" id="ARBA00004174"/>
    </source>
</evidence>
<evidence type="ECO:0000313" key="17">
    <source>
        <dbReference type="Proteomes" id="UP000479190"/>
    </source>
</evidence>
<keyword evidence="8" id="KW-0492">Microsome</keyword>
<dbReference type="PRINTS" id="PR00385">
    <property type="entry name" value="P450"/>
</dbReference>
<name>A0A6H5IKM6_9HYME</name>
<dbReference type="GO" id="GO:0016705">
    <property type="term" value="F:oxidoreductase activity, acting on paired donors, with incorporation or reduction of molecular oxygen"/>
    <property type="evidence" value="ECO:0007669"/>
    <property type="project" value="InterPro"/>
</dbReference>
<feature type="compositionally biased region" description="Gly residues" evidence="14">
    <location>
        <begin position="882"/>
        <end position="893"/>
    </location>
</feature>
<dbReference type="GO" id="GO:0005506">
    <property type="term" value="F:iron ion binding"/>
    <property type="evidence" value="ECO:0007669"/>
    <property type="project" value="InterPro"/>
</dbReference>
<feature type="compositionally biased region" description="Basic and acidic residues" evidence="14">
    <location>
        <begin position="1110"/>
        <end position="1124"/>
    </location>
</feature>
<dbReference type="GO" id="GO:0004497">
    <property type="term" value="F:monooxygenase activity"/>
    <property type="evidence" value="ECO:0007669"/>
    <property type="project" value="UniProtKB-KW"/>
</dbReference>
<dbReference type="OrthoDB" id="2789670at2759"/>
<evidence type="ECO:0000256" key="4">
    <source>
        <dbReference type="ARBA" id="ARBA00010617"/>
    </source>
</evidence>
<evidence type="ECO:0000256" key="10">
    <source>
        <dbReference type="ARBA" id="ARBA00023004"/>
    </source>
</evidence>
<feature type="compositionally biased region" description="Low complexity" evidence="14">
    <location>
        <begin position="791"/>
        <end position="801"/>
    </location>
</feature>
<feature type="region of interest" description="Disordered" evidence="14">
    <location>
        <begin position="936"/>
        <end position="967"/>
    </location>
</feature>
<dbReference type="CDD" id="cd11056">
    <property type="entry name" value="CYP6-like"/>
    <property type="match status" value="1"/>
</dbReference>
<organism evidence="16 17">
    <name type="scientific">Trichogramma brassicae</name>
    <dbReference type="NCBI Taxonomy" id="86971"/>
    <lineage>
        <taxon>Eukaryota</taxon>
        <taxon>Metazoa</taxon>
        <taxon>Ecdysozoa</taxon>
        <taxon>Arthropoda</taxon>
        <taxon>Hexapoda</taxon>
        <taxon>Insecta</taxon>
        <taxon>Pterygota</taxon>
        <taxon>Neoptera</taxon>
        <taxon>Endopterygota</taxon>
        <taxon>Hymenoptera</taxon>
        <taxon>Apocrita</taxon>
        <taxon>Proctotrupomorpha</taxon>
        <taxon>Chalcidoidea</taxon>
        <taxon>Trichogrammatidae</taxon>
        <taxon>Trichogramma</taxon>
    </lineage>
</organism>
<keyword evidence="6 13" id="KW-0479">Metal-binding</keyword>
<evidence type="ECO:0000259" key="15">
    <source>
        <dbReference type="Pfam" id="PF15236"/>
    </source>
</evidence>
<dbReference type="PANTHER" id="PTHR24292">
    <property type="entry name" value="CYTOCHROME P450"/>
    <property type="match status" value="1"/>
</dbReference>
<dbReference type="PROSITE" id="PS00086">
    <property type="entry name" value="CYTOCHROME_P450"/>
    <property type="match status" value="1"/>
</dbReference>
<evidence type="ECO:0000256" key="9">
    <source>
        <dbReference type="ARBA" id="ARBA00023002"/>
    </source>
</evidence>
<feature type="compositionally biased region" description="Basic residues" evidence="14">
    <location>
        <begin position="1396"/>
        <end position="1407"/>
    </location>
</feature>
<evidence type="ECO:0000256" key="13">
    <source>
        <dbReference type="PIRSR" id="PIRSR602401-1"/>
    </source>
</evidence>
<reference evidence="16 17" key="1">
    <citation type="submission" date="2020-02" db="EMBL/GenBank/DDBJ databases">
        <authorList>
            <person name="Ferguson B K."/>
        </authorList>
    </citation>
    <scope>NUCLEOTIDE SEQUENCE [LARGE SCALE GENOMIC DNA]</scope>
</reference>
<accession>A0A6H5IKM6</accession>
<dbReference type="InterPro" id="IPR002401">
    <property type="entry name" value="Cyt_P450_E_grp-I"/>
</dbReference>
<feature type="compositionally biased region" description="Gly residues" evidence="14">
    <location>
        <begin position="1250"/>
        <end position="1264"/>
    </location>
</feature>
<gene>
    <name evidence="16" type="ORF">TBRA_LOCUS8974</name>
</gene>
<protein>
    <recommendedName>
        <fullName evidence="15">CCDC66 domain-containing protein</fullName>
    </recommendedName>
</protein>
<proteinExistence type="inferred from homology"/>
<keyword evidence="7" id="KW-0256">Endoplasmic reticulum</keyword>
<feature type="domain" description="CCDC66" evidence="15">
    <location>
        <begin position="946"/>
        <end position="1086"/>
    </location>
</feature>
<dbReference type="GO" id="GO:0005789">
    <property type="term" value="C:endoplasmic reticulum membrane"/>
    <property type="evidence" value="ECO:0007669"/>
    <property type="project" value="UniProtKB-SubCell"/>
</dbReference>
<evidence type="ECO:0000256" key="3">
    <source>
        <dbReference type="ARBA" id="ARBA00004406"/>
    </source>
</evidence>
<dbReference type="InterPro" id="IPR001128">
    <property type="entry name" value="Cyt_P450"/>
</dbReference>
<feature type="region of interest" description="Disordered" evidence="14">
    <location>
        <begin position="1049"/>
        <end position="1167"/>
    </location>
</feature>
<feature type="compositionally biased region" description="Basic and acidic residues" evidence="14">
    <location>
        <begin position="731"/>
        <end position="752"/>
    </location>
</feature>
<dbReference type="EMBL" id="CADCXV010000846">
    <property type="protein sequence ID" value="CAB0037137.1"/>
    <property type="molecule type" value="Genomic_DNA"/>
</dbReference>
<keyword evidence="12" id="KW-0472">Membrane</keyword>
<feature type="compositionally biased region" description="Basic and acidic residues" evidence="14">
    <location>
        <begin position="1325"/>
        <end position="1340"/>
    </location>
</feature>
<comment type="subcellular location">
    <subcellularLocation>
        <location evidence="3">Endoplasmic reticulum membrane</location>
        <topology evidence="3">Peripheral membrane protein</topology>
    </subcellularLocation>
    <subcellularLocation>
        <location evidence="2">Microsome membrane</location>
        <topology evidence="2">Peripheral membrane protein</topology>
    </subcellularLocation>
</comment>
<keyword evidence="10 13" id="KW-0408">Iron</keyword>
<dbReference type="FunFam" id="1.10.630.10:FF:000042">
    <property type="entry name" value="Cytochrome P450"/>
    <property type="match status" value="1"/>
</dbReference>
<evidence type="ECO:0000256" key="8">
    <source>
        <dbReference type="ARBA" id="ARBA00022848"/>
    </source>
</evidence>
<feature type="compositionally biased region" description="Low complexity" evidence="14">
    <location>
        <begin position="1089"/>
        <end position="1104"/>
    </location>
</feature>
<keyword evidence="11" id="KW-0503">Monooxygenase</keyword>
<dbReference type="GO" id="GO:0020037">
    <property type="term" value="F:heme binding"/>
    <property type="evidence" value="ECO:0007669"/>
    <property type="project" value="InterPro"/>
</dbReference>
<feature type="compositionally biased region" description="Low complexity" evidence="14">
    <location>
        <begin position="772"/>
        <end position="781"/>
    </location>
</feature>
<keyword evidence="17" id="KW-1185">Reference proteome</keyword>
<dbReference type="PRINTS" id="PR00463">
    <property type="entry name" value="EP450I"/>
</dbReference>
<dbReference type="Pfam" id="PF15236">
    <property type="entry name" value="CCDC66"/>
    <property type="match status" value="1"/>
</dbReference>
<feature type="compositionally biased region" description="Basic residues" evidence="14">
    <location>
        <begin position="758"/>
        <end position="771"/>
    </location>
</feature>
<sequence length="1571" mass="176379">MAILFWLGAIALAIYAYLKLWVFTYWKRRGVPHEEPLVPLGNMLPSLLGKASLGDIVKATYERHKHRPYHGIYMFHQPILVINEPDLIKHVLIKDFNKFRDRGLYHNEQVDPLSANLFFLPGEKWRQLRSKLSPTFTSGKLKQMYPLLREIGDELAKVARLEVERSSPVVELKDLIGRYTTDSISSIAFGFNCNSLEDPASDFKRYGRKAIENSPVRQGLGLFAPVVLDALRVPLFYRDVIDFFTGTFRDMMERRRRDPGRRDFLSLLIQLIDTGVIEADEKVIGNGNCNDSVKQQQQQEKSDVGRISVAQAQAQAFVFFLAGFETTSSTVTYCLYELALRPELQDRLYEELLAASKLPGGFTYERIINELEYLHMVFNETLRKHPSVPFLNRVCLEDTRLPGTDLKVQKGQATMICVSGLHRDPDIFPDPDRFDPERFTKEAVAARNPYVYLPFGDGPRVCIGTRFGVLQSKIALISLLMNFRIMTCDKTPIPIGYSKRAVVQAPEGGVYKLIGFFRIPFTIVTSRNLAKNFIISSSSCIAPDTRISPKLIKTASHRRVALHQCIMRLNSGTRESSRSFLKYTTNATAHNNGTRGSFASESIGNVADPRYQREELHGPLLPLQCCANDPHLHHLHDPHHRHHHRQRYHSRYASTTSLRSLANSDFSFASLRDLDRCGAMIGNNNNGANHPAMTMMSSSCCSARSLLDLGHNDDDDDDDRHRRRSYLPPIYKDELRCQQQKQEYEQSQERRMQQSRSSQHRCSRSNARHRSSAASNATTTAVISDQKKKTSSQTQATTQTSGEEDREGETSGYASDNNNYDSLRLQQLQQQQQQQQHIQDHVLPCHVNQSSSMSEKTWRNPYCNVDENARPPSRNLPTYRSSGGGGGGGGGGEFNRQRWGSVWGQDVSKDPPPPSWLERGLSRLDHNSQVLVITHDSASSPSSDGGQSSTGSSYGSSSSEGGARSTYLRGQNQPIDAAVLQERETKRQKALELQQAIKRQLEDRERSRKEERENELREQRAEEERLRRQQSLEKQRIEEEKRLQREREAAKLKKSRAMQEVLEAAERQAKEDKQLSRRRKQQHEEDGASNGINNNNKTSGKSSSQSVADNNKEDRVNVEDKLAADKQTSNGANESSSVTTTAVSLDSTRDNGVTKKTEESQQQQQVVDLPVSQEVTIVLSGRIDDPELLLRNAPLKLVNLVLNAERNNNSPRGSPRSSIVGNTAAGLGALLQGLSQAGQVILHAPPLSPRGGGAAAAGGAGGGASNCTTPRLLTPSKYRMGQHRRRGGGGGGGGRERGTQTDCEAEPSSTDYGIKEEEDEDDEREDRKDARNTGRRELEKSTSTTGNEDSTAAASKSFPSRGKAQKRTSLESRPRWNANRPGTRYRTQSEKDPHYQRRMRLMTRRSRRTETSDEGCSSDFYRRSPSPVASRRPPRKQQPQQQQQQTSIVGNNNNTIVKAKLSRDSVLARRSGDKRRSNDRRDNEADYNDNGHDNADDDYSMDSLTSLVPLQTDKNGRINIQRLVDCDSSSYSNNANDRNVWCSGGGGSDLLSHLTSLRNVSRIAERTNLRI</sequence>
<evidence type="ECO:0000256" key="7">
    <source>
        <dbReference type="ARBA" id="ARBA00022824"/>
    </source>
</evidence>
<feature type="compositionally biased region" description="Low complexity" evidence="14">
    <location>
        <begin position="937"/>
        <end position="962"/>
    </location>
</feature>
<feature type="compositionally biased region" description="Basic and acidic residues" evidence="14">
    <location>
        <begin position="1147"/>
        <end position="1159"/>
    </location>
</feature>
<feature type="region of interest" description="Disordered" evidence="14">
    <location>
        <begin position="1249"/>
        <end position="1500"/>
    </location>
</feature>
<keyword evidence="9" id="KW-0560">Oxidoreductase</keyword>
<feature type="binding site" description="axial binding residue" evidence="13">
    <location>
        <position position="462"/>
    </location>
    <ligand>
        <name>heme</name>
        <dbReference type="ChEBI" id="CHEBI:30413"/>
    </ligand>
    <ligandPart>
        <name>Fe</name>
        <dbReference type="ChEBI" id="CHEBI:18248"/>
    </ligandPart>
</feature>
<feature type="region of interest" description="Disordered" evidence="14">
    <location>
        <begin position="1000"/>
        <end position="1031"/>
    </location>
</feature>
<feature type="compositionally biased region" description="Low complexity" evidence="14">
    <location>
        <begin position="1423"/>
        <end position="1445"/>
    </location>
</feature>
<feature type="region of interest" description="Disordered" evidence="14">
    <location>
        <begin position="852"/>
        <end position="898"/>
    </location>
</feature>
<evidence type="ECO:0000256" key="6">
    <source>
        <dbReference type="ARBA" id="ARBA00022723"/>
    </source>
</evidence>
<dbReference type="InterPro" id="IPR050476">
    <property type="entry name" value="Insect_CytP450_Detox"/>
</dbReference>
<feature type="compositionally biased region" description="Polar residues" evidence="14">
    <location>
        <begin position="1126"/>
        <end position="1146"/>
    </location>
</feature>
<dbReference type="InterPro" id="IPR036396">
    <property type="entry name" value="Cyt_P450_sf"/>
</dbReference>